<evidence type="ECO:0000256" key="3">
    <source>
        <dbReference type="ARBA" id="ARBA00022605"/>
    </source>
</evidence>
<evidence type="ECO:0000256" key="10">
    <source>
        <dbReference type="HAMAP-Rule" id="MF_00278"/>
    </source>
</evidence>
<dbReference type="EMBL" id="CP134846">
    <property type="protein sequence ID" value="WNL15935.1"/>
    <property type="molecule type" value="Genomic_DNA"/>
</dbReference>
<dbReference type="EC" id="3.5.1.2" evidence="10"/>
<evidence type="ECO:0000259" key="12">
    <source>
        <dbReference type="Pfam" id="PF00117"/>
    </source>
</evidence>
<dbReference type="InterPro" id="IPR029062">
    <property type="entry name" value="Class_I_gatase-like"/>
</dbReference>
<evidence type="ECO:0000256" key="11">
    <source>
        <dbReference type="PIRSR" id="PIRSR000495-1"/>
    </source>
</evidence>
<evidence type="ECO:0000256" key="4">
    <source>
        <dbReference type="ARBA" id="ARBA00022801"/>
    </source>
</evidence>
<evidence type="ECO:0000256" key="6">
    <source>
        <dbReference type="ARBA" id="ARBA00023102"/>
    </source>
</evidence>
<keyword evidence="3 10" id="KW-0028">Amino-acid biosynthesis</keyword>
<feature type="active site" evidence="10 11">
    <location>
        <position position="185"/>
    </location>
</feature>
<evidence type="ECO:0000256" key="9">
    <source>
        <dbReference type="ARBA" id="ARBA00049534"/>
    </source>
</evidence>
<dbReference type="PANTHER" id="PTHR42701">
    <property type="entry name" value="IMIDAZOLE GLYCEROL PHOSPHATE SYNTHASE SUBUNIT HISH"/>
    <property type="match status" value="1"/>
</dbReference>
<dbReference type="Gene3D" id="3.40.50.880">
    <property type="match status" value="1"/>
</dbReference>
<evidence type="ECO:0000256" key="2">
    <source>
        <dbReference type="ARBA" id="ARBA00011152"/>
    </source>
</evidence>
<feature type="active site" description="Nucleophile" evidence="10 11">
    <location>
        <position position="80"/>
    </location>
</feature>
<accession>A0AA96CTR9</accession>
<evidence type="ECO:0000256" key="5">
    <source>
        <dbReference type="ARBA" id="ARBA00022962"/>
    </source>
</evidence>
<dbReference type="InterPro" id="IPR017926">
    <property type="entry name" value="GATASE"/>
</dbReference>
<dbReference type="PIRSF" id="PIRSF000495">
    <property type="entry name" value="Amidotransf_hisH"/>
    <property type="match status" value="1"/>
</dbReference>
<evidence type="ECO:0000313" key="13">
    <source>
        <dbReference type="EMBL" id="WNL15935.1"/>
    </source>
</evidence>
<comment type="catalytic activity">
    <reaction evidence="8 10">
        <text>5-[(5-phospho-1-deoxy-D-ribulos-1-ylimino)methylamino]-1-(5-phospho-beta-D-ribosyl)imidazole-4-carboxamide + L-glutamine = D-erythro-1-(imidazol-4-yl)glycerol 3-phosphate + 5-amino-1-(5-phospho-beta-D-ribosyl)imidazole-4-carboxamide + L-glutamate + H(+)</text>
        <dbReference type="Rhea" id="RHEA:24793"/>
        <dbReference type="ChEBI" id="CHEBI:15378"/>
        <dbReference type="ChEBI" id="CHEBI:29985"/>
        <dbReference type="ChEBI" id="CHEBI:58278"/>
        <dbReference type="ChEBI" id="CHEBI:58359"/>
        <dbReference type="ChEBI" id="CHEBI:58475"/>
        <dbReference type="ChEBI" id="CHEBI:58525"/>
        <dbReference type="EC" id="4.3.2.10"/>
    </reaction>
</comment>
<keyword evidence="5 10" id="KW-0315">Glutamine amidotransferase</keyword>
<feature type="domain" description="Glutamine amidotransferase" evidence="12">
    <location>
        <begin position="4"/>
        <end position="200"/>
    </location>
</feature>
<feature type="active site" evidence="10 11">
    <location>
        <position position="187"/>
    </location>
</feature>
<comment type="catalytic activity">
    <reaction evidence="9 10">
        <text>L-glutamine + H2O = L-glutamate + NH4(+)</text>
        <dbReference type="Rhea" id="RHEA:15889"/>
        <dbReference type="ChEBI" id="CHEBI:15377"/>
        <dbReference type="ChEBI" id="CHEBI:28938"/>
        <dbReference type="ChEBI" id="CHEBI:29985"/>
        <dbReference type="ChEBI" id="CHEBI:58359"/>
        <dbReference type="EC" id="3.5.1.2"/>
    </reaction>
</comment>
<name>A0AA96CTR9_9BACT</name>
<dbReference type="GO" id="GO:0005737">
    <property type="term" value="C:cytoplasm"/>
    <property type="evidence" value="ECO:0007669"/>
    <property type="project" value="UniProtKB-SubCell"/>
</dbReference>
<comment type="subunit">
    <text evidence="2 10">Heterodimer of HisH and HisF.</text>
</comment>
<dbReference type="CDD" id="cd01748">
    <property type="entry name" value="GATase1_IGP_Synthase"/>
    <property type="match status" value="1"/>
</dbReference>
<dbReference type="HAMAP" id="MF_00278">
    <property type="entry name" value="HisH"/>
    <property type="match status" value="1"/>
</dbReference>
<comment type="subcellular location">
    <subcellularLocation>
        <location evidence="10">Cytoplasm</location>
    </subcellularLocation>
</comment>
<keyword evidence="10" id="KW-0963">Cytoplasm</keyword>
<sequence length="203" mass="23161">MIGIIDYGVGNIKAFANIYKNLNIPFKIVKDISEFENITKLILPGVGSFDHAMTSLQNSGMREKLDELVLEKKIPVIGICVGMQMLAKSSEEGTLNGLGWIDGIVKKFDKSKIKNAPLPHMGWNNLKIEKKNKIFDNLEENPRYYFLHSYYFECENKEDVIATATYGEKFDCMINHKNIYGIQCHPEKSHHNGMQLLKNFGEL</sequence>
<keyword evidence="6 10" id="KW-0368">Histidine biosynthesis</keyword>
<dbReference type="PANTHER" id="PTHR42701:SF1">
    <property type="entry name" value="IMIDAZOLE GLYCEROL PHOSPHATE SYNTHASE SUBUNIT HISH"/>
    <property type="match status" value="1"/>
</dbReference>
<dbReference type="GO" id="GO:0000105">
    <property type="term" value="P:L-histidine biosynthetic process"/>
    <property type="evidence" value="ECO:0007669"/>
    <property type="project" value="UniProtKB-UniRule"/>
</dbReference>
<dbReference type="AlphaFoldDB" id="A0AA96CTR9"/>
<dbReference type="GO" id="GO:0000107">
    <property type="term" value="F:imidazoleglycerol-phosphate synthase activity"/>
    <property type="evidence" value="ECO:0007669"/>
    <property type="project" value="UniProtKB-UniRule"/>
</dbReference>
<keyword evidence="7 10" id="KW-0456">Lyase</keyword>
<comment type="pathway">
    <text evidence="1 10">Amino-acid biosynthesis; L-histidine biosynthesis; L-histidine from 5-phospho-alpha-D-ribose 1-diphosphate: step 5/9.</text>
</comment>
<evidence type="ECO:0000256" key="7">
    <source>
        <dbReference type="ARBA" id="ARBA00023239"/>
    </source>
</evidence>
<dbReference type="PROSITE" id="PS51273">
    <property type="entry name" value="GATASE_TYPE_1"/>
    <property type="match status" value="1"/>
</dbReference>
<dbReference type="NCBIfam" id="TIGR01855">
    <property type="entry name" value="IMP_synth_hisH"/>
    <property type="match status" value="1"/>
</dbReference>
<dbReference type="GO" id="GO:0016829">
    <property type="term" value="F:lyase activity"/>
    <property type="evidence" value="ECO:0007669"/>
    <property type="project" value="UniProtKB-KW"/>
</dbReference>
<keyword evidence="4 10" id="KW-0378">Hydrolase</keyword>
<protein>
    <recommendedName>
        <fullName evidence="10">Imidazole glycerol phosphate synthase subunit HisH</fullName>
        <ecNumber evidence="10">4.3.2.10</ecNumber>
    </recommendedName>
    <alternativeName>
        <fullName evidence="10">IGP synthase glutaminase subunit</fullName>
        <ecNumber evidence="10">3.5.1.2</ecNumber>
    </alternativeName>
    <alternativeName>
        <fullName evidence="10">IGP synthase subunit HisH</fullName>
    </alternativeName>
    <alternativeName>
        <fullName evidence="10">ImGP synthase subunit HisH</fullName>
        <shortName evidence="10">IGPS subunit HisH</shortName>
    </alternativeName>
</protein>
<dbReference type="Pfam" id="PF00117">
    <property type="entry name" value="GATase"/>
    <property type="match status" value="1"/>
</dbReference>
<dbReference type="GO" id="GO:0004359">
    <property type="term" value="F:glutaminase activity"/>
    <property type="evidence" value="ECO:0007669"/>
    <property type="project" value="UniProtKB-EC"/>
</dbReference>
<gene>
    <name evidence="10 13" type="primary">hisH</name>
    <name evidence="13" type="ORF">RJG54_06810</name>
</gene>
<organism evidence="13">
    <name type="scientific">Arcobacter sp. AZ-2023</name>
    <dbReference type="NCBI Taxonomy" id="3074453"/>
    <lineage>
        <taxon>Bacteria</taxon>
        <taxon>Pseudomonadati</taxon>
        <taxon>Campylobacterota</taxon>
        <taxon>Epsilonproteobacteria</taxon>
        <taxon>Campylobacterales</taxon>
        <taxon>Arcobacteraceae</taxon>
        <taxon>Arcobacter</taxon>
    </lineage>
</organism>
<dbReference type="EC" id="4.3.2.10" evidence="10"/>
<evidence type="ECO:0000256" key="1">
    <source>
        <dbReference type="ARBA" id="ARBA00005091"/>
    </source>
</evidence>
<evidence type="ECO:0000256" key="8">
    <source>
        <dbReference type="ARBA" id="ARBA00047838"/>
    </source>
</evidence>
<comment type="function">
    <text evidence="10">IGPS catalyzes the conversion of PRFAR and glutamine to IGP, AICAR and glutamate. The HisH subunit catalyzes the hydrolysis of glutamine to glutamate and ammonia as part of the synthesis of IGP and AICAR. The resulting ammonia molecule is channeled to the active site of HisF.</text>
</comment>
<dbReference type="InterPro" id="IPR010139">
    <property type="entry name" value="Imidazole-glycPsynth_HisH"/>
</dbReference>
<dbReference type="SUPFAM" id="SSF52317">
    <property type="entry name" value="Class I glutamine amidotransferase-like"/>
    <property type="match status" value="1"/>
</dbReference>
<proteinExistence type="inferred from homology"/>
<reference evidence="13" key="1">
    <citation type="submission" date="2023-09" db="EMBL/GenBank/DDBJ databases">
        <title>Arcobacter tbilisiensis sp. nov. isolated from chicken meat in Tbilisi, Georgia.</title>
        <authorList>
            <person name="Matthias R."/>
            <person name="Zautner A.E."/>
        </authorList>
    </citation>
    <scope>NUCLEOTIDE SEQUENCE</scope>
    <source>
        <strain evidence="13">LEO 107</strain>
    </source>
</reference>